<dbReference type="PROSITE" id="PS50053">
    <property type="entry name" value="UBIQUITIN_2"/>
    <property type="match status" value="3"/>
</dbReference>
<evidence type="ECO:0000313" key="3">
    <source>
        <dbReference type="Proteomes" id="UP001150062"/>
    </source>
</evidence>
<dbReference type="PROSITE" id="PS00299">
    <property type="entry name" value="UBIQUITIN_1"/>
    <property type="match status" value="1"/>
</dbReference>
<dbReference type="SMART" id="SM00213">
    <property type="entry name" value="UBQ"/>
    <property type="match status" value="3"/>
</dbReference>
<dbReference type="SMART" id="SM01359">
    <property type="entry name" value="A2M_N_2"/>
    <property type="match status" value="1"/>
</dbReference>
<accession>A0ABQ8XXW3</accession>
<dbReference type="Gene3D" id="2.60.40.1930">
    <property type="match status" value="1"/>
</dbReference>
<dbReference type="InterPro" id="IPR011625">
    <property type="entry name" value="A2M_N_BRD"/>
</dbReference>
<dbReference type="InterPro" id="IPR000626">
    <property type="entry name" value="Ubiquitin-like_dom"/>
</dbReference>
<dbReference type="SUPFAM" id="SSF54236">
    <property type="entry name" value="Ubiquitin-like"/>
    <property type="match status" value="4"/>
</dbReference>
<dbReference type="CDD" id="cd02891">
    <property type="entry name" value="A2M_like"/>
    <property type="match status" value="1"/>
</dbReference>
<protein>
    <recommendedName>
        <fullName evidence="1">Ubiquitin-like domain-containing protein</fullName>
    </recommendedName>
</protein>
<dbReference type="Gene3D" id="3.10.20.90">
    <property type="entry name" value="Phosphatidylinositol 3-kinase Catalytic Subunit, Chain A, domain 1"/>
    <property type="match status" value="4"/>
</dbReference>
<dbReference type="Pfam" id="PF00240">
    <property type="entry name" value="ubiquitin"/>
    <property type="match status" value="3"/>
</dbReference>
<evidence type="ECO:0000313" key="2">
    <source>
        <dbReference type="EMBL" id="KAJ6237050.1"/>
    </source>
</evidence>
<dbReference type="InterPro" id="IPR029071">
    <property type="entry name" value="Ubiquitin-like_domsf"/>
</dbReference>
<dbReference type="SUPFAM" id="SSF48239">
    <property type="entry name" value="Terpenoid cyclases/Protein prenyltransferases"/>
    <property type="match status" value="1"/>
</dbReference>
<feature type="domain" description="Ubiquitin-like" evidence="1">
    <location>
        <begin position="873"/>
        <end position="941"/>
    </location>
</feature>
<dbReference type="InterPro" id="IPR047565">
    <property type="entry name" value="Alpha-macroglob_thiol-ester_cl"/>
</dbReference>
<reference evidence="2" key="1">
    <citation type="submission" date="2022-08" db="EMBL/GenBank/DDBJ databases">
        <title>Novel sulfate-reducing endosymbionts in the free-living metamonad Anaeramoeba.</title>
        <authorList>
            <person name="Jerlstrom-Hultqvist J."/>
            <person name="Cepicka I."/>
            <person name="Gallot-Lavallee L."/>
            <person name="Salas-Leiva D."/>
            <person name="Curtis B.A."/>
            <person name="Zahonova K."/>
            <person name="Pipaliya S."/>
            <person name="Dacks J."/>
            <person name="Roger A.J."/>
        </authorList>
    </citation>
    <scope>NUCLEOTIDE SEQUENCE</scope>
    <source>
        <strain evidence="2">Schooner1</strain>
    </source>
</reference>
<name>A0ABQ8XXW3_9EUKA</name>
<organism evidence="2 3">
    <name type="scientific">Anaeramoeba flamelloides</name>
    <dbReference type="NCBI Taxonomy" id="1746091"/>
    <lineage>
        <taxon>Eukaryota</taxon>
        <taxon>Metamonada</taxon>
        <taxon>Anaeramoebidae</taxon>
        <taxon>Anaeramoeba</taxon>
    </lineage>
</organism>
<dbReference type="PANTHER" id="PTHR10666">
    <property type="entry name" value="UBIQUITIN"/>
    <property type="match status" value="1"/>
</dbReference>
<dbReference type="Gene3D" id="1.50.10.20">
    <property type="match status" value="1"/>
</dbReference>
<comment type="caution">
    <text evidence="2">The sequence shown here is derived from an EMBL/GenBank/DDBJ whole genome shotgun (WGS) entry which is preliminary data.</text>
</comment>
<evidence type="ECO:0000259" key="1">
    <source>
        <dbReference type="PROSITE" id="PS50053"/>
    </source>
</evidence>
<feature type="domain" description="Ubiquitin-like" evidence="1">
    <location>
        <begin position="949"/>
        <end position="1020"/>
    </location>
</feature>
<dbReference type="InterPro" id="IPR036595">
    <property type="entry name" value="A-macroglobulin_rcpt-bd_sf"/>
</dbReference>
<dbReference type="CDD" id="cd17039">
    <property type="entry name" value="Ubl_ubiquitin_like"/>
    <property type="match status" value="1"/>
</dbReference>
<dbReference type="PRINTS" id="PR00348">
    <property type="entry name" value="UBIQUITIN"/>
</dbReference>
<dbReference type="InterPro" id="IPR011626">
    <property type="entry name" value="Alpha-macroglobulin_TED"/>
</dbReference>
<keyword evidence="3" id="KW-1185">Reference proteome</keyword>
<dbReference type="Pfam" id="PF00207">
    <property type="entry name" value="A2M"/>
    <property type="match status" value="1"/>
</dbReference>
<feature type="domain" description="Ubiquitin-like" evidence="1">
    <location>
        <begin position="783"/>
        <end position="858"/>
    </location>
</feature>
<dbReference type="SMART" id="SM01419">
    <property type="entry name" value="Thiol-ester_cl"/>
    <property type="match status" value="1"/>
</dbReference>
<dbReference type="InterPro" id="IPR008930">
    <property type="entry name" value="Terpenoid_cyclase/PrenylTrfase"/>
</dbReference>
<dbReference type="InterPro" id="IPR019956">
    <property type="entry name" value="Ubiquitin_dom"/>
</dbReference>
<dbReference type="Proteomes" id="UP001150062">
    <property type="component" value="Unassembled WGS sequence"/>
</dbReference>
<dbReference type="InterPro" id="IPR050158">
    <property type="entry name" value="Ubiquitin_ubiquitin-like"/>
</dbReference>
<sequence length="1845" mass="213422">MTSKIKTPVFSLPENYMSEERYSVHVQTDKQLYQPGELMNVRGFVVHYLTNRMYPSGQDERLDRIVGKPFFCLLTAQGGIVHQQQIKRSENGVLCFQYRIPKHTKGGEYRCEIKHRFGLGIPTGIRKIEIREFSVPTLKKELTFLQKGGYGYGEKVKAELKIERVEGGYPANATVEAVCGIDGIQIWKESFTLTQKNEGKITFEFTLPKEMKQGIGVLYCKINDGGKIENVSRSLPLLSKKKSTDQSISSMIPIKSPRLSVHFYPEGGELINGLNCRVYFEILNMLNQPVDFFGKLIAKRRKIETNELVIEKEIKIEKGYGEDKDKKQEQEKTKESLTGNNLPFVEINSIFEGKGSFRFIPREEFDYYLKVDTPKGIDETYQLPTAINKGITIYATKPKYDFKKPITFQITSSVSGNYTLNLYKREVVIDTKQLKLEKGVLTTINLDPDEFDGILRLTIFDESNNLPIAERLVFVQPSNHIKIFITPNKDIKSYYPGDKVKLEIRTTDKDLNPIPTFCSINVTDDSVYSLQSKENLPPSLPEMIYLENEVKNLINSHEYLIYNNDQGDKKSQNIDLLLSIQGWRKFIYYKKPHDLIVDDQTKRLTVLNYEPKFKLKIKVIHFELNKDNNPENKEETEENKTQFELQVDPYDDIIRIKKMIQLQLNLQHLQDTELYFEEKLLRNDHKNCREYLIRNGSTIVFHNYQSNLPNKITFKHNSETYKLSVSKGITFKELLNFFETKLNLSNYKLLLNEDKNLSLNQSWDQLSTFDLNKDFIKLQISLMRIIIKTLTGKSIDIFATKSDTIDNLKAMIQDKEGIPPDQQRLIFAGKQLEEGRTLSDYNIQNGSTLHLVLRLRGGNNYNNLSTVGNNQLLFISTYSGKSLCIPYEKTNAVKDVKEKIFQKIKIPLEAQRLSYQGKDLQNELTLFDYGITNQSIVDITLFLKLKGGMKIFIVTLSGETIELSVAPNMTIETIKRKIQFKTGIPYEEQKLIFAGKMVSDNYKLSDYNIQDNSSLHLVVRSGVPIRFNSAADSIDHQASISTVDPDFDGSDENDKRYLKFCRQYSHHSQINNSKKAKNHNRKDFTQTLYWNSSILTTLNGEEKEMEIEKVESTDKNTEKEIKQVQYTNEIEFQLCDSITSFRIFVDSYSQSGLVGYNYDQVIYSSKQFFLSPQLPLETSLKDKFEIPILSINNVNEALNYEVQIRIQKEGSKRFLNYKENRTINGQDRNTFYTNFFSNSKKDDVFNFRFKAIKKVSEIAVKEKDKKNQSQDDEKEEIHKEGEIVLDQIEKQLKIKTYGFPHQESYNGIISSGQIKTQALVLPNKNQITQGSLNIEIKFYPSTLSNLLDSVKSLIRKPYGCFEQTSSVMYPMILAKQFLQNVDNFKDDRTIDLIMHHLDHGYKKIIQFECKNGGFSWFGDEPAHEALTAMGYLEFLELSKFYPIDFKMLLRTKNWLLKRQQKDGGFKRSKQKLDSFGRAPSYITDAYIVWSLSQTDINISSIKKSINKLNLDAKEKYTQDPYYIALVALINFNCKLKENALEWAKCLKSFQIEEGKIERSITSITSSIERNLDIETSALTCLCWLNFPKLFQSEINKLYLWLFSNCKNGAFGSTQSTVLTIKAINKFSQVKRQNEVQNNEKNVSTFIKFNNKPEKLYQIKPRHYDVKTINLNNQAVNHPSDNRIQLRIKNSNPMKYSVNINYKTLEPIIDNLCHLSFSSKLIEKVVTLGDITQMNCKLVNKTNQLFGMAVAILGIPGGLEPRIDQIKELVIQNIIDYYEFFGPRQVVFYWKALKPNAEIEFKLDLIAKFPGYFISPVSRAYLYYGDDHKAWGKQSEITIIKKKKKK</sequence>
<dbReference type="Pfam" id="PF07678">
    <property type="entry name" value="TED_complement"/>
    <property type="match status" value="1"/>
</dbReference>
<proteinExistence type="predicted"/>
<dbReference type="EMBL" id="JAOAOG010000240">
    <property type="protein sequence ID" value="KAJ6237050.1"/>
    <property type="molecule type" value="Genomic_DNA"/>
</dbReference>
<dbReference type="Gene3D" id="2.60.40.690">
    <property type="entry name" value="Alpha-macroglobulin, receptor-binding domain"/>
    <property type="match status" value="1"/>
</dbReference>
<dbReference type="InterPro" id="IPR001599">
    <property type="entry name" value="Macroglobln_a2"/>
</dbReference>
<dbReference type="InterPro" id="IPR019954">
    <property type="entry name" value="Ubiquitin_CS"/>
</dbReference>
<gene>
    <name evidence="2" type="ORF">M0813_03457</name>
</gene>